<evidence type="ECO:0000313" key="2">
    <source>
        <dbReference type="EMBL" id="KAK9986373.1"/>
    </source>
</evidence>
<keyword evidence="3" id="KW-1185">Reference proteome</keyword>
<dbReference type="PANTHER" id="PTHR43433:SF5">
    <property type="entry name" value="AB HYDROLASE-1 DOMAIN-CONTAINING PROTEIN"/>
    <property type="match status" value="1"/>
</dbReference>
<dbReference type="PANTHER" id="PTHR43433">
    <property type="entry name" value="HYDROLASE, ALPHA/BETA FOLD FAMILY PROTEIN"/>
    <property type="match status" value="1"/>
</dbReference>
<evidence type="ECO:0000256" key="1">
    <source>
        <dbReference type="SAM" id="Phobius"/>
    </source>
</evidence>
<gene>
    <name evidence="2" type="ORF">SO802_031324</name>
</gene>
<dbReference type="AlphaFoldDB" id="A0AAW2BLW8"/>
<reference evidence="2 3" key="1">
    <citation type="submission" date="2024-01" db="EMBL/GenBank/DDBJ databases">
        <title>A telomere-to-telomere, gap-free genome of sweet tea (Lithocarpus litseifolius).</title>
        <authorList>
            <person name="Zhou J."/>
        </authorList>
    </citation>
    <scope>NUCLEOTIDE SEQUENCE [LARGE SCALE GENOMIC DNA]</scope>
    <source>
        <strain evidence="2">Zhou-2022a</strain>
        <tissue evidence="2">Leaf</tissue>
    </source>
</reference>
<evidence type="ECO:0000313" key="3">
    <source>
        <dbReference type="Proteomes" id="UP001459277"/>
    </source>
</evidence>
<dbReference type="SUPFAM" id="SSF53474">
    <property type="entry name" value="alpha/beta-Hydrolases"/>
    <property type="match status" value="1"/>
</dbReference>
<protein>
    <submittedName>
        <fullName evidence="2">Uncharacterized protein</fullName>
    </submittedName>
</protein>
<comment type="caution">
    <text evidence="2">The sequence shown here is derived from an EMBL/GenBank/DDBJ whole genome shotgun (WGS) entry which is preliminary data.</text>
</comment>
<keyword evidence="1" id="KW-0472">Membrane</keyword>
<dbReference type="InterPro" id="IPR050471">
    <property type="entry name" value="AB_hydrolase"/>
</dbReference>
<name>A0AAW2BLW8_9ROSI</name>
<dbReference type="Gene3D" id="3.40.50.1820">
    <property type="entry name" value="alpha/beta hydrolase"/>
    <property type="match status" value="1"/>
</dbReference>
<feature type="transmembrane region" description="Helical" evidence="1">
    <location>
        <begin position="202"/>
        <end position="225"/>
    </location>
</feature>
<dbReference type="Proteomes" id="UP001459277">
    <property type="component" value="Unassembled WGS sequence"/>
</dbReference>
<keyword evidence="1" id="KW-0812">Transmembrane</keyword>
<accession>A0AAW2BLW8</accession>
<proteinExistence type="predicted"/>
<dbReference type="InterPro" id="IPR029058">
    <property type="entry name" value="AB_hydrolase_fold"/>
</dbReference>
<dbReference type="EMBL" id="JAZDWU010000011">
    <property type="protein sequence ID" value="KAK9986373.1"/>
    <property type="molecule type" value="Genomic_DNA"/>
</dbReference>
<sequence>MVQKGVQKGVRKGSKMGSLNVGRPPLFIELDVKTLSVAIRFLRTKSPEQRAAVDLDTHYLEQEYVKGISATGMQSNYGFKGQLNACWTHKMTRTEIELICSAGFLVSVIHGRHDIIAQIYYARRLAEKLHPVARMIELHGGHLVSHERTKEVNQEILVLIKASEVSINPNEWTNLPKKKSGWIGPRVTLIRINTEGGSNISIMLYVLSRLNIFLLYLFGLIVLAFEYGRGF</sequence>
<keyword evidence="1" id="KW-1133">Transmembrane helix</keyword>
<organism evidence="2 3">
    <name type="scientific">Lithocarpus litseifolius</name>
    <dbReference type="NCBI Taxonomy" id="425828"/>
    <lineage>
        <taxon>Eukaryota</taxon>
        <taxon>Viridiplantae</taxon>
        <taxon>Streptophyta</taxon>
        <taxon>Embryophyta</taxon>
        <taxon>Tracheophyta</taxon>
        <taxon>Spermatophyta</taxon>
        <taxon>Magnoliopsida</taxon>
        <taxon>eudicotyledons</taxon>
        <taxon>Gunneridae</taxon>
        <taxon>Pentapetalae</taxon>
        <taxon>rosids</taxon>
        <taxon>fabids</taxon>
        <taxon>Fagales</taxon>
        <taxon>Fagaceae</taxon>
        <taxon>Lithocarpus</taxon>
    </lineage>
</organism>